<dbReference type="GO" id="GO:0005829">
    <property type="term" value="C:cytosol"/>
    <property type="evidence" value="ECO:0007669"/>
    <property type="project" value="TreeGrafter"/>
</dbReference>
<organism evidence="4 5">
    <name type="scientific">Coprinopsis marcescibilis</name>
    <name type="common">Agaric fungus</name>
    <name type="synonym">Psathyrella marcescibilis</name>
    <dbReference type="NCBI Taxonomy" id="230819"/>
    <lineage>
        <taxon>Eukaryota</taxon>
        <taxon>Fungi</taxon>
        <taxon>Dikarya</taxon>
        <taxon>Basidiomycota</taxon>
        <taxon>Agaricomycotina</taxon>
        <taxon>Agaricomycetes</taxon>
        <taxon>Agaricomycetidae</taxon>
        <taxon>Agaricales</taxon>
        <taxon>Agaricineae</taxon>
        <taxon>Psathyrellaceae</taxon>
        <taxon>Coprinopsis</taxon>
    </lineage>
</organism>
<sequence length="285" mass="31401">MITVTFIRHGESEDNPHNIWAGWKNAPLSSLGRQQASALAGSFAGIPFTHIYTSDLLRAHDTAKAVHDSLREPKPPFTITTSVREQHFGVAEGGVWQLDVPQDTTREELYKRGIYPIQRGRDERFEGGESLNDLARRSEMALREIVLPHLSSLEPDQVKHIAIASHGLAISELLAAILRLDPHSDKTKSYQGLLNTAWARVQVRIRDGIVGIVDRDNVPPLEVTVTHFNQSKHLENLSPEKIVEEDVSNEARAFFGGALGGENIGSDLSVSTTNADVEVGIRGNL</sequence>
<dbReference type="InterPro" id="IPR051695">
    <property type="entry name" value="Phosphoglycerate_Mutase"/>
</dbReference>
<reference evidence="4 5" key="1">
    <citation type="journal article" date="2019" name="Nat. Ecol. Evol.">
        <title>Megaphylogeny resolves global patterns of mushroom evolution.</title>
        <authorList>
            <person name="Varga T."/>
            <person name="Krizsan K."/>
            <person name="Foldi C."/>
            <person name="Dima B."/>
            <person name="Sanchez-Garcia M."/>
            <person name="Sanchez-Ramirez S."/>
            <person name="Szollosi G.J."/>
            <person name="Szarkandi J.G."/>
            <person name="Papp V."/>
            <person name="Albert L."/>
            <person name="Andreopoulos W."/>
            <person name="Angelini C."/>
            <person name="Antonin V."/>
            <person name="Barry K.W."/>
            <person name="Bougher N.L."/>
            <person name="Buchanan P."/>
            <person name="Buyck B."/>
            <person name="Bense V."/>
            <person name="Catcheside P."/>
            <person name="Chovatia M."/>
            <person name="Cooper J."/>
            <person name="Damon W."/>
            <person name="Desjardin D."/>
            <person name="Finy P."/>
            <person name="Geml J."/>
            <person name="Haridas S."/>
            <person name="Hughes K."/>
            <person name="Justo A."/>
            <person name="Karasinski D."/>
            <person name="Kautmanova I."/>
            <person name="Kiss B."/>
            <person name="Kocsube S."/>
            <person name="Kotiranta H."/>
            <person name="LaButti K.M."/>
            <person name="Lechner B.E."/>
            <person name="Liimatainen K."/>
            <person name="Lipzen A."/>
            <person name="Lukacs Z."/>
            <person name="Mihaltcheva S."/>
            <person name="Morgado L.N."/>
            <person name="Niskanen T."/>
            <person name="Noordeloos M.E."/>
            <person name="Ohm R.A."/>
            <person name="Ortiz-Santana B."/>
            <person name="Ovrebo C."/>
            <person name="Racz N."/>
            <person name="Riley R."/>
            <person name="Savchenko A."/>
            <person name="Shiryaev A."/>
            <person name="Soop K."/>
            <person name="Spirin V."/>
            <person name="Szebenyi C."/>
            <person name="Tomsovsky M."/>
            <person name="Tulloss R.E."/>
            <person name="Uehling J."/>
            <person name="Grigoriev I.V."/>
            <person name="Vagvolgyi C."/>
            <person name="Papp T."/>
            <person name="Martin F.M."/>
            <person name="Miettinen O."/>
            <person name="Hibbett D.S."/>
            <person name="Nagy L.G."/>
        </authorList>
    </citation>
    <scope>NUCLEOTIDE SEQUENCE [LARGE SCALE GENOMIC DNA]</scope>
    <source>
        <strain evidence="4 5">CBS 121175</strain>
    </source>
</reference>
<gene>
    <name evidence="4" type="ORF">FA15DRAFT_667317</name>
</gene>
<proteinExistence type="predicted"/>
<dbReference type="Proteomes" id="UP000307440">
    <property type="component" value="Unassembled WGS sequence"/>
</dbReference>
<dbReference type="PANTHER" id="PTHR46517:SF1">
    <property type="entry name" value="FRUCTOSE-2,6-BISPHOSPHATASE TIGAR"/>
    <property type="match status" value="1"/>
</dbReference>
<dbReference type="Gene3D" id="3.40.50.1240">
    <property type="entry name" value="Phosphoglycerate mutase-like"/>
    <property type="match status" value="1"/>
</dbReference>
<dbReference type="EMBL" id="ML210173">
    <property type="protein sequence ID" value="TFK26617.1"/>
    <property type="molecule type" value="Genomic_DNA"/>
</dbReference>
<dbReference type="GO" id="GO:0004331">
    <property type="term" value="F:fructose-2,6-bisphosphate 2-phosphatase activity"/>
    <property type="evidence" value="ECO:0007669"/>
    <property type="project" value="TreeGrafter"/>
</dbReference>
<evidence type="ECO:0000313" key="4">
    <source>
        <dbReference type="EMBL" id="TFK26617.1"/>
    </source>
</evidence>
<dbReference type="STRING" id="230819.A0A5C3L1E0"/>
<dbReference type="InterPro" id="IPR029033">
    <property type="entry name" value="His_PPase_superfam"/>
</dbReference>
<feature type="active site" description="Tele-phosphohistidine intermediate" evidence="2">
    <location>
        <position position="9"/>
    </location>
</feature>
<dbReference type="InterPro" id="IPR013078">
    <property type="entry name" value="His_Pase_superF_clade-1"/>
</dbReference>
<dbReference type="SUPFAM" id="SSF53254">
    <property type="entry name" value="Phosphoglycerate mutase-like"/>
    <property type="match status" value="1"/>
</dbReference>
<evidence type="ECO:0000313" key="5">
    <source>
        <dbReference type="Proteomes" id="UP000307440"/>
    </source>
</evidence>
<dbReference type="CDD" id="cd07067">
    <property type="entry name" value="HP_PGM_like"/>
    <property type="match status" value="1"/>
</dbReference>
<dbReference type="OrthoDB" id="354304at2759"/>
<dbReference type="Pfam" id="PF00300">
    <property type="entry name" value="His_Phos_1"/>
    <property type="match status" value="1"/>
</dbReference>
<keyword evidence="5" id="KW-1185">Reference proteome</keyword>
<evidence type="ECO:0000256" key="1">
    <source>
        <dbReference type="ARBA" id="ARBA00022801"/>
    </source>
</evidence>
<feature type="active site" description="Proton donor/acceptor" evidence="2">
    <location>
        <position position="85"/>
    </location>
</feature>
<dbReference type="PANTHER" id="PTHR46517">
    <property type="entry name" value="FRUCTOSE-2,6-BISPHOSPHATASE TIGAR"/>
    <property type="match status" value="1"/>
</dbReference>
<dbReference type="SMART" id="SM00855">
    <property type="entry name" value="PGAM"/>
    <property type="match status" value="1"/>
</dbReference>
<accession>A0A5C3L1E0</accession>
<feature type="binding site" evidence="3">
    <location>
        <position position="58"/>
    </location>
    <ligand>
        <name>substrate</name>
    </ligand>
</feature>
<evidence type="ECO:0000256" key="2">
    <source>
        <dbReference type="PIRSR" id="PIRSR613078-1"/>
    </source>
</evidence>
<feature type="binding site" evidence="3">
    <location>
        <begin position="8"/>
        <end position="15"/>
    </location>
    <ligand>
        <name>substrate</name>
    </ligand>
</feature>
<name>A0A5C3L1E0_COPMA</name>
<dbReference type="AlphaFoldDB" id="A0A5C3L1E0"/>
<dbReference type="GO" id="GO:0045820">
    <property type="term" value="P:negative regulation of glycolytic process"/>
    <property type="evidence" value="ECO:0007669"/>
    <property type="project" value="TreeGrafter"/>
</dbReference>
<keyword evidence="1" id="KW-0378">Hydrolase</keyword>
<dbReference type="GO" id="GO:0043456">
    <property type="term" value="P:regulation of pentose-phosphate shunt"/>
    <property type="evidence" value="ECO:0007669"/>
    <property type="project" value="TreeGrafter"/>
</dbReference>
<evidence type="ECO:0000256" key="3">
    <source>
        <dbReference type="PIRSR" id="PIRSR613078-2"/>
    </source>
</evidence>
<protein>
    <submittedName>
        <fullName evidence="4">Phosphoglycerate mutase</fullName>
    </submittedName>
</protein>